<accession>I0SJP2</accession>
<feature type="non-terminal residue" evidence="1">
    <location>
        <position position="215"/>
    </location>
</feature>
<dbReference type="RefSeq" id="WP_003034137.1">
    <property type="nucleotide sequence ID" value="NZ_AICP01000019.1"/>
</dbReference>
<dbReference type="GO" id="GO:0006352">
    <property type="term" value="P:DNA-templated transcription initiation"/>
    <property type="evidence" value="ECO:0007669"/>
    <property type="project" value="InterPro"/>
</dbReference>
<sequence length="215" mass="23801">MTPNTLFKTYIDTPGLTRDEERELIQAAQDGCQDAYATLMIQYGPLLKRYAAQAPSHVEKDEVQGTLMLGFVEAITAFNGEDHSTLAATLPHFLKRALSDIGVSASSFTIPSRSLSRWLSILRKADGNIYQAINMAPEYGMTRDTFLSINTALRQTNSLEAVMTAGEYITRSIHIQTDEPVGETDSMLAEMVFETKGDENDLTSREASVLRYAYG</sequence>
<proteinExistence type="predicted"/>
<reference evidence="1 2" key="1">
    <citation type="submission" date="2012-01" db="EMBL/GenBank/DDBJ databases">
        <authorList>
            <person name="Harkins D.M."/>
            <person name="Madupu R."/>
            <person name="Durkin A.S."/>
            <person name="Torralba M."/>
            <person name="Methe B."/>
            <person name="Sutton G.G."/>
            <person name="Nelson K.E."/>
        </authorList>
    </citation>
    <scope>NUCLEOTIDE SEQUENCE [LARGE SCALE GENOMIC DNA]</scope>
    <source>
        <strain evidence="1 2">CCUG 39159</strain>
    </source>
</reference>
<dbReference type="Proteomes" id="UP000003245">
    <property type="component" value="Unassembled WGS sequence"/>
</dbReference>
<keyword evidence="2" id="KW-1185">Reference proteome</keyword>
<dbReference type="AlphaFoldDB" id="I0SJP2"/>
<comment type="caution">
    <text evidence="1">The sequence shown here is derived from an EMBL/GenBank/DDBJ whole genome shotgun (WGS) entry which is preliminary data.</text>
</comment>
<gene>
    <name evidence="1" type="ORF">HMPREF1043_0014</name>
</gene>
<evidence type="ECO:0000313" key="1">
    <source>
        <dbReference type="EMBL" id="EID23595.1"/>
    </source>
</evidence>
<dbReference type="GO" id="GO:0003700">
    <property type="term" value="F:DNA-binding transcription factor activity"/>
    <property type="evidence" value="ECO:0007669"/>
    <property type="project" value="InterPro"/>
</dbReference>
<name>I0SJP2_STRAP</name>
<protein>
    <submittedName>
        <fullName evidence="1">Uncharacterized protein</fullName>
    </submittedName>
</protein>
<dbReference type="SUPFAM" id="SSF88946">
    <property type="entry name" value="Sigma2 domain of RNA polymerase sigma factors"/>
    <property type="match status" value="1"/>
</dbReference>
<evidence type="ECO:0000313" key="2">
    <source>
        <dbReference type="Proteomes" id="UP000003245"/>
    </source>
</evidence>
<dbReference type="InterPro" id="IPR013325">
    <property type="entry name" value="RNA_pol_sigma_r2"/>
</dbReference>
<organism evidence="1 2">
    <name type="scientific">Streptococcus anginosus subsp. whileyi CCUG 39159</name>
    <dbReference type="NCBI Taxonomy" id="1095729"/>
    <lineage>
        <taxon>Bacteria</taxon>
        <taxon>Bacillati</taxon>
        <taxon>Bacillota</taxon>
        <taxon>Bacilli</taxon>
        <taxon>Lactobacillales</taxon>
        <taxon>Streptococcaceae</taxon>
        <taxon>Streptococcus</taxon>
        <taxon>Streptococcus anginosus group</taxon>
    </lineage>
</organism>
<dbReference type="EMBL" id="AICP01000019">
    <property type="protein sequence ID" value="EID23595.1"/>
    <property type="molecule type" value="Genomic_DNA"/>
</dbReference>